<dbReference type="EMBL" id="SJPH01000003">
    <property type="protein sequence ID" value="TWT46394.1"/>
    <property type="molecule type" value="Genomic_DNA"/>
</dbReference>
<organism evidence="3 4">
    <name type="scientific">Botrimarina hoheduenensis</name>
    <dbReference type="NCBI Taxonomy" id="2528000"/>
    <lineage>
        <taxon>Bacteria</taxon>
        <taxon>Pseudomonadati</taxon>
        <taxon>Planctomycetota</taxon>
        <taxon>Planctomycetia</taxon>
        <taxon>Pirellulales</taxon>
        <taxon>Lacipirellulaceae</taxon>
        <taxon>Botrimarina</taxon>
    </lineage>
</organism>
<evidence type="ECO:0000256" key="1">
    <source>
        <dbReference type="SAM" id="SignalP"/>
    </source>
</evidence>
<dbReference type="OrthoDB" id="228844at2"/>
<comment type="caution">
    <text evidence="3">The sequence shown here is derived from an EMBL/GenBank/DDBJ whole genome shotgun (WGS) entry which is preliminary data.</text>
</comment>
<dbReference type="Pfam" id="PF07607">
    <property type="entry name" value="DUF1570"/>
    <property type="match status" value="1"/>
</dbReference>
<dbReference type="AlphaFoldDB" id="A0A5C5W707"/>
<keyword evidence="4" id="KW-1185">Reference proteome</keyword>
<evidence type="ECO:0000259" key="2">
    <source>
        <dbReference type="Pfam" id="PF07607"/>
    </source>
</evidence>
<dbReference type="Proteomes" id="UP000318995">
    <property type="component" value="Unassembled WGS sequence"/>
</dbReference>
<proteinExistence type="predicted"/>
<protein>
    <recommendedName>
        <fullName evidence="2">DUF1570 domain-containing protein</fullName>
    </recommendedName>
</protein>
<feature type="chain" id="PRO_5022673977" description="DUF1570 domain-containing protein" evidence="1">
    <location>
        <begin position="20"/>
        <end position="424"/>
    </location>
</feature>
<evidence type="ECO:0000313" key="4">
    <source>
        <dbReference type="Proteomes" id="UP000318995"/>
    </source>
</evidence>
<feature type="signal peptide" evidence="1">
    <location>
        <begin position="1"/>
        <end position="19"/>
    </location>
</feature>
<feature type="domain" description="DUF1570" evidence="2">
    <location>
        <begin position="268"/>
        <end position="381"/>
    </location>
</feature>
<keyword evidence="1" id="KW-0732">Signal</keyword>
<evidence type="ECO:0000313" key="3">
    <source>
        <dbReference type="EMBL" id="TWT46394.1"/>
    </source>
</evidence>
<dbReference type="InterPro" id="IPR011464">
    <property type="entry name" value="DUF1570"/>
</dbReference>
<accession>A0A5C5W707</accession>
<name>A0A5C5W707_9BACT</name>
<sequence precursor="true">MHPVWILCLTITVSTSCWAAETTRLAIAPDVYNGLRGVQPESQQAVERFAEAQQAAERGEASHALRLVHEALALDPDHRAARRLLGYEWLDGAWVTPYQRDQARRGYRWDARYGWVKPEDLSRYAAGERPDGRRWVSAAEVQERRDPIDEGWQVRTDHFLVTTNHSLEAGAALAAELENLYQLWRQRFAGYWATDREVRQLLAGDRVVPKPSRPFRVVYHRDKQGYVEHLRRRQPRIEETLGIYFDTLRAAHFYHAEEPAEAARLRPTLYHEAVHQMFQESAPKARAAGENANFWVIEGVACWFETLRPAEPGWYTIGRGGRLASAAQIASPLPIAELTAWGQSDLQRQPNLAQVYAQATALVAMLAEQQPETLVRYLKGVYYSRPDGAELSRLADQSYAELDDAYRRFAAERLPELAAVPAGH</sequence>
<gene>
    <name evidence="3" type="ORF">Pla111_14900</name>
</gene>
<dbReference type="RefSeq" id="WP_146572872.1">
    <property type="nucleotide sequence ID" value="NZ_SJPH01000003.1"/>
</dbReference>
<reference evidence="3 4" key="1">
    <citation type="submission" date="2019-02" db="EMBL/GenBank/DDBJ databases">
        <title>Deep-cultivation of Planctomycetes and their phenomic and genomic characterization uncovers novel biology.</title>
        <authorList>
            <person name="Wiegand S."/>
            <person name="Jogler M."/>
            <person name="Boedeker C."/>
            <person name="Pinto D."/>
            <person name="Vollmers J."/>
            <person name="Rivas-Marin E."/>
            <person name="Kohn T."/>
            <person name="Peeters S.H."/>
            <person name="Heuer A."/>
            <person name="Rast P."/>
            <person name="Oberbeckmann S."/>
            <person name="Bunk B."/>
            <person name="Jeske O."/>
            <person name="Meyerdierks A."/>
            <person name="Storesund J.E."/>
            <person name="Kallscheuer N."/>
            <person name="Luecker S."/>
            <person name="Lage O.M."/>
            <person name="Pohl T."/>
            <person name="Merkel B.J."/>
            <person name="Hornburger P."/>
            <person name="Mueller R.-W."/>
            <person name="Bruemmer F."/>
            <person name="Labrenz M."/>
            <person name="Spormann A.M."/>
            <person name="Op Den Camp H."/>
            <person name="Overmann J."/>
            <person name="Amann R."/>
            <person name="Jetten M.S.M."/>
            <person name="Mascher T."/>
            <person name="Medema M.H."/>
            <person name="Devos D.P."/>
            <person name="Kaster A.-K."/>
            <person name="Ovreas L."/>
            <person name="Rohde M."/>
            <person name="Galperin M.Y."/>
            <person name="Jogler C."/>
        </authorList>
    </citation>
    <scope>NUCLEOTIDE SEQUENCE [LARGE SCALE GENOMIC DNA]</scope>
    <source>
        <strain evidence="3 4">Pla111</strain>
    </source>
</reference>